<feature type="domain" description="Multidrug resistance protein MdtA-like beta-barrel" evidence="7">
    <location>
        <begin position="247"/>
        <end position="327"/>
    </location>
</feature>
<dbReference type="NCBIfam" id="TIGR01730">
    <property type="entry name" value="RND_mfp"/>
    <property type="match status" value="1"/>
</dbReference>
<dbReference type="InterPro" id="IPR058626">
    <property type="entry name" value="MdtA-like_b-barrel"/>
</dbReference>
<dbReference type="Proteomes" id="UP000247792">
    <property type="component" value="Unassembled WGS sequence"/>
</dbReference>
<dbReference type="Gene3D" id="1.10.287.470">
    <property type="entry name" value="Helix hairpin bin"/>
    <property type="match status" value="1"/>
</dbReference>
<evidence type="ECO:0000259" key="6">
    <source>
        <dbReference type="Pfam" id="PF25917"/>
    </source>
</evidence>
<evidence type="ECO:0000256" key="3">
    <source>
        <dbReference type="SAM" id="MobiDB-lite"/>
    </source>
</evidence>
<dbReference type="InterPro" id="IPR058625">
    <property type="entry name" value="MdtA-like_BSH"/>
</dbReference>
<comment type="similarity">
    <text evidence="2">Belongs to the membrane fusion protein (MFP) (TC 8.A.1) family.</text>
</comment>
<dbReference type="AlphaFoldDB" id="A0A318IT64"/>
<name>A0A318IT64_9BURK</name>
<feature type="domain" description="Multidrug resistance protein MdtA-like alpha-helical hairpin" evidence="5">
    <location>
        <begin position="140"/>
        <end position="208"/>
    </location>
</feature>
<feature type="compositionally biased region" description="Polar residues" evidence="3">
    <location>
        <begin position="10"/>
        <end position="31"/>
    </location>
</feature>
<dbReference type="InterPro" id="IPR058627">
    <property type="entry name" value="MdtA-like_C"/>
</dbReference>
<feature type="region of interest" description="Disordered" evidence="3">
    <location>
        <begin position="1"/>
        <end position="31"/>
    </location>
</feature>
<dbReference type="PANTHER" id="PTHR30158">
    <property type="entry name" value="ACRA/E-RELATED COMPONENT OF DRUG EFFLUX TRANSPORTER"/>
    <property type="match status" value="1"/>
</dbReference>
<comment type="subcellular location">
    <subcellularLocation>
        <location evidence="1">Cell envelope</location>
    </subcellularLocation>
</comment>
<dbReference type="PANTHER" id="PTHR30158:SF10">
    <property type="entry name" value="CATION EFFLUX PUMP"/>
    <property type="match status" value="1"/>
</dbReference>
<reference evidence="9 10" key="1">
    <citation type="submission" date="2018-05" db="EMBL/GenBank/DDBJ databases">
        <title>Genomic Encyclopedia of Type Strains, Phase IV (KMG-IV): sequencing the most valuable type-strain genomes for metagenomic binning, comparative biology and taxonomic classification.</title>
        <authorList>
            <person name="Goeker M."/>
        </authorList>
    </citation>
    <scope>NUCLEOTIDE SEQUENCE [LARGE SCALE GENOMIC DNA]</scope>
    <source>
        <strain evidence="9 10">DSM 19792</strain>
    </source>
</reference>
<evidence type="ECO:0000259" key="7">
    <source>
        <dbReference type="Pfam" id="PF25944"/>
    </source>
</evidence>
<dbReference type="Gene3D" id="2.40.50.100">
    <property type="match status" value="1"/>
</dbReference>
<keyword evidence="4" id="KW-0812">Transmembrane</keyword>
<proteinExistence type="inferred from homology"/>
<dbReference type="SUPFAM" id="SSF111369">
    <property type="entry name" value="HlyD-like secretion proteins"/>
    <property type="match status" value="1"/>
</dbReference>
<dbReference type="Pfam" id="PF25944">
    <property type="entry name" value="Beta-barrel_RND"/>
    <property type="match status" value="1"/>
</dbReference>
<evidence type="ECO:0000256" key="1">
    <source>
        <dbReference type="ARBA" id="ARBA00004196"/>
    </source>
</evidence>
<comment type="caution">
    <text evidence="9">The sequence shown here is derived from an EMBL/GenBank/DDBJ whole genome shotgun (WGS) entry which is preliminary data.</text>
</comment>
<dbReference type="FunFam" id="2.40.420.20:FF:000001">
    <property type="entry name" value="Efflux RND transporter periplasmic adaptor subunit"/>
    <property type="match status" value="1"/>
</dbReference>
<evidence type="ECO:0000259" key="5">
    <source>
        <dbReference type="Pfam" id="PF25876"/>
    </source>
</evidence>
<organism evidence="9 10">
    <name type="scientific">Undibacterium pigrum</name>
    <dbReference type="NCBI Taxonomy" id="401470"/>
    <lineage>
        <taxon>Bacteria</taxon>
        <taxon>Pseudomonadati</taxon>
        <taxon>Pseudomonadota</taxon>
        <taxon>Betaproteobacteria</taxon>
        <taxon>Burkholderiales</taxon>
        <taxon>Oxalobacteraceae</taxon>
        <taxon>Undibacterium</taxon>
    </lineage>
</organism>
<dbReference type="GO" id="GO:0022857">
    <property type="term" value="F:transmembrane transporter activity"/>
    <property type="evidence" value="ECO:0007669"/>
    <property type="project" value="InterPro"/>
</dbReference>
<dbReference type="InterPro" id="IPR058624">
    <property type="entry name" value="MdtA-like_HH"/>
</dbReference>
<feature type="domain" description="Multidrug resistance protein MdtA-like barrel-sandwich hybrid" evidence="6">
    <location>
        <begin position="99"/>
        <end position="238"/>
    </location>
</feature>
<dbReference type="Pfam" id="PF25967">
    <property type="entry name" value="RND-MFP_C"/>
    <property type="match status" value="1"/>
</dbReference>
<dbReference type="GO" id="GO:0046677">
    <property type="term" value="P:response to antibiotic"/>
    <property type="evidence" value="ECO:0007669"/>
    <property type="project" value="TreeGrafter"/>
</dbReference>
<evidence type="ECO:0000256" key="2">
    <source>
        <dbReference type="ARBA" id="ARBA00009477"/>
    </source>
</evidence>
<evidence type="ECO:0000313" key="9">
    <source>
        <dbReference type="EMBL" id="PXX37810.1"/>
    </source>
</evidence>
<gene>
    <name evidence="9" type="ORF">DFR42_11560</name>
</gene>
<accession>A0A318IT64</accession>
<feature type="domain" description="Multidrug resistance protein MdtA-like C-terminal permuted SH3" evidence="8">
    <location>
        <begin position="335"/>
        <end position="395"/>
    </location>
</feature>
<dbReference type="GO" id="GO:0030313">
    <property type="term" value="C:cell envelope"/>
    <property type="evidence" value="ECO:0007669"/>
    <property type="project" value="UniProtKB-SubCell"/>
</dbReference>
<evidence type="ECO:0000256" key="4">
    <source>
        <dbReference type="SAM" id="Phobius"/>
    </source>
</evidence>
<keyword evidence="4" id="KW-0472">Membrane</keyword>
<sequence>MSDNTKDTQELSNLPTTSTRNIMSESNKSTAPSRKSIAISAAIVMLIAGAGTLGAIHAETSHAAPKEAPPATTVDVAEVVSRNIVDWQNYSGKLEAVDRVEIRPLVGGTLTAVHFKDGSLVRKGDLLFTIDPRPYAAEVARFQAQLAAAEARAAYTSSDVARGERLLGENAIARRDFEEKQNASREAAANVLAAQAALKAAKLNLEYTQITAPVAGRISRAEVTVGNVIAVGASSPALSTLVSVSQVYASFDVDEQSFLKYVNPAQAKNTQVPVFLGLANEEGYSRQGKVVSIDNRVDTSSGTIRVRAVFENQDGLLLPGLYARVRLGGGAPHAALMIDEKAVGTDQSKRFVLAVDKDNHTAYREVRLGNRQEDLLIVESGLKAGERIVVNGLQRTRPGDTITPNVVPMSKVAAVPATPDTSAAAEKTAANKS</sequence>
<dbReference type="EMBL" id="QJKB01000015">
    <property type="protein sequence ID" value="PXX37810.1"/>
    <property type="molecule type" value="Genomic_DNA"/>
</dbReference>
<dbReference type="Pfam" id="PF25876">
    <property type="entry name" value="HH_MFP_RND"/>
    <property type="match status" value="1"/>
</dbReference>
<dbReference type="InterPro" id="IPR006143">
    <property type="entry name" value="RND_pump_MFP"/>
</dbReference>
<dbReference type="Gene3D" id="2.40.420.20">
    <property type="match status" value="1"/>
</dbReference>
<evidence type="ECO:0000313" key="10">
    <source>
        <dbReference type="Proteomes" id="UP000247792"/>
    </source>
</evidence>
<dbReference type="Pfam" id="PF25917">
    <property type="entry name" value="BSH_RND"/>
    <property type="match status" value="1"/>
</dbReference>
<dbReference type="GO" id="GO:0005886">
    <property type="term" value="C:plasma membrane"/>
    <property type="evidence" value="ECO:0007669"/>
    <property type="project" value="TreeGrafter"/>
</dbReference>
<protein>
    <submittedName>
        <fullName evidence="9">Multidrug efflux system membrane fusion protein</fullName>
    </submittedName>
</protein>
<dbReference type="Gene3D" id="2.40.30.170">
    <property type="match status" value="1"/>
</dbReference>
<feature type="transmembrane region" description="Helical" evidence="4">
    <location>
        <begin position="37"/>
        <end position="56"/>
    </location>
</feature>
<keyword evidence="4" id="KW-1133">Transmembrane helix</keyword>
<evidence type="ECO:0000259" key="8">
    <source>
        <dbReference type="Pfam" id="PF25967"/>
    </source>
</evidence>
<keyword evidence="10" id="KW-1185">Reference proteome</keyword>